<dbReference type="EMBL" id="JAAAID010004358">
    <property type="protein sequence ID" value="KAF9993353.1"/>
    <property type="molecule type" value="Genomic_DNA"/>
</dbReference>
<sequence>VIVVTVDDGGKPQVLDTLAEKTFVADGELAEQSAVLELGTTHIAQATLFGLGEGDLEALNLAPRVA</sequence>
<reference evidence="1" key="1">
    <citation type="journal article" date="2020" name="Fungal Divers.">
        <title>Resolving the Mortierellaceae phylogeny through synthesis of multi-gene phylogenetics and phylogenomics.</title>
        <authorList>
            <person name="Vandepol N."/>
            <person name="Liber J."/>
            <person name="Desiro A."/>
            <person name="Na H."/>
            <person name="Kennedy M."/>
            <person name="Barry K."/>
            <person name="Grigoriev I.V."/>
            <person name="Miller A.N."/>
            <person name="O'Donnell K."/>
            <person name="Stajich J.E."/>
            <person name="Bonito G."/>
        </authorList>
    </citation>
    <scope>NUCLEOTIDE SEQUENCE</scope>
    <source>
        <strain evidence="1">NRRL 2769</strain>
    </source>
</reference>
<gene>
    <name evidence="1" type="ORF">BGZ80_008170</name>
</gene>
<dbReference type="AlphaFoldDB" id="A0A9P6MDS4"/>
<accession>A0A9P6MDS4</accession>
<evidence type="ECO:0000313" key="1">
    <source>
        <dbReference type="EMBL" id="KAF9993353.1"/>
    </source>
</evidence>
<feature type="non-terminal residue" evidence="1">
    <location>
        <position position="66"/>
    </location>
</feature>
<comment type="caution">
    <text evidence="1">The sequence shown here is derived from an EMBL/GenBank/DDBJ whole genome shotgun (WGS) entry which is preliminary data.</text>
</comment>
<name>A0A9P6MDS4_9FUNG</name>
<proteinExistence type="predicted"/>
<feature type="non-terminal residue" evidence="1">
    <location>
        <position position="1"/>
    </location>
</feature>
<protein>
    <submittedName>
        <fullName evidence="1">Uncharacterized protein</fullName>
    </submittedName>
</protein>
<evidence type="ECO:0000313" key="2">
    <source>
        <dbReference type="Proteomes" id="UP000703661"/>
    </source>
</evidence>
<keyword evidence="2" id="KW-1185">Reference proteome</keyword>
<dbReference type="Proteomes" id="UP000703661">
    <property type="component" value="Unassembled WGS sequence"/>
</dbReference>
<organism evidence="1 2">
    <name type="scientific">Entomortierella chlamydospora</name>
    <dbReference type="NCBI Taxonomy" id="101097"/>
    <lineage>
        <taxon>Eukaryota</taxon>
        <taxon>Fungi</taxon>
        <taxon>Fungi incertae sedis</taxon>
        <taxon>Mucoromycota</taxon>
        <taxon>Mortierellomycotina</taxon>
        <taxon>Mortierellomycetes</taxon>
        <taxon>Mortierellales</taxon>
        <taxon>Mortierellaceae</taxon>
        <taxon>Entomortierella</taxon>
    </lineage>
</organism>